<feature type="domain" description="Ig-like" evidence="2">
    <location>
        <begin position="260"/>
        <end position="358"/>
    </location>
</feature>
<dbReference type="AlphaFoldDB" id="A0ABD0KE96"/>
<name>A0ABD0KE96_9CAEN</name>
<reference evidence="3 4" key="1">
    <citation type="journal article" date="2023" name="Sci. Data">
        <title>Genome assembly of the Korean intertidal mud-creeper Batillaria attramentaria.</title>
        <authorList>
            <person name="Patra A.K."/>
            <person name="Ho P.T."/>
            <person name="Jun S."/>
            <person name="Lee S.J."/>
            <person name="Kim Y."/>
            <person name="Won Y.J."/>
        </authorList>
    </citation>
    <scope>NUCLEOTIDE SEQUENCE [LARGE SCALE GENOMIC DNA]</scope>
    <source>
        <strain evidence="3">Wonlab-2016</strain>
    </source>
</reference>
<comment type="caution">
    <text evidence="3">The sequence shown here is derived from an EMBL/GenBank/DDBJ whole genome shotgun (WGS) entry which is preliminary data.</text>
</comment>
<evidence type="ECO:0000313" key="3">
    <source>
        <dbReference type="EMBL" id="KAK7485471.1"/>
    </source>
</evidence>
<dbReference type="Proteomes" id="UP001519460">
    <property type="component" value="Unassembled WGS sequence"/>
</dbReference>
<keyword evidence="4" id="KW-1185">Reference proteome</keyword>
<feature type="domain" description="Ig-like" evidence="2">
    <location>
        <begin position="83"/>
        <end position="184"/>
    </location>
</feature>
<evidence type="ECO:0000259" key="2">
    <source>
        <dbReference type="PROSITE" id="PS50835"/>
    </source>
</evidence>
<dbReference type="EMBL" id="JACVVK020000194">
    <property type="protein sequence ID" value="KAK7485471.1"/>
    <property type="molecule type" value="Genomic_DNA"/>
</dbReference>
<sequence>MLRSVVLCLVVFLSVCSIRVSAAISATADVQLLYEDVTNFNDSACYNCSDNGCERLPDTCVIDDVCFEDGDVNPTDSGQMCLPDESTSQWIRLYPTITSSLEGPTTNNSIVCRVSSNDTSPTARYRVSWYVDNHPYPRQEEFIISPGPEGASVDVSHLPSAGMLTCKVHSFYSDRRLPSPDAVSNGVDLGRISVMAEKVDTVDEFFFVEHHTAGEISKEITDSAGTSQVITTDYLKDHYHDDKGALECRNHTVYLEKYSPSAAALDPGLHGFYPLITTSLEGPTVNNSMVCRVNTNDTSPTARYRVSWYLDDKPYPRQEEFIISPGPQGASLNLADLPMSGMLTCKVRSFYSDRRHYSPYIASQPVDLAMANVIAERVATVLGFSYVEHKTGEQITVTIMSSHEQDFTSITAHDLATRYHDYKGAQECQGHTVYLVDYTPSDDLVG</sequence>
<gene>
    <name evidence="3" type="ORF">BaRGS_00023281</name>
</gene>
<proteinExistence type="predicted"/>
<feature type="chain" id="PRO_5044816396" description="Ig-like domain-containing protein" evidence="1">
    <location>
        <begin position="23"/>
        <end position="446"/>
    </location>
</feature>
<keyword evidence="1" id="KW-0732">Signal</keyword>
<feature type="signal peptide" evidence="1">
    <location>
        <begin position="1"/>
        <end position="22"/>
    </location>
</feature>
<organism evidence="3 4">
    <name type="scientific">Batillaria attramentaria</name>
    <dbReference type="NCBI Taxonomy" id="370345"/>
    <lineage>
        <taxon>Eukaryota</taxon>
        <taxon>Metazoa</taxon>
        <taxon>Spiralia</taxon>
        <taxon>Lophotrochozoa</taxon>
        <taxon>Mollusca</taxon>
        <taxon>Gastropoda</taxon>
        <taxon>Caenogastropoda</taxon>
        <taxon>Sorbeoconcha</taxon>
        <taxon>Cerithioidea</taxon>
        <taxon>Batillariidae</taxon>
        <taxon>Batillaria</taxon>
    </lineage>
</organism>
<evidence type="ECO:0000313" key="4">
    <source>
        <dbReference type="Proteomes" id="UP001519460"/>
    </source>
</evidence>
<protein>
    <recommendedName>
        <fullName evidence="2">Ig-like domain-containing protein</fullName>
    </recommendedName>
</protein>
<accession>A0ABD0KE96</accession>
<dbReference type="PROSITE" id="PS50835">
    <property type="entry name" value="IG_LIKE"/>
    <property type="match status" value="2"/>
</dbReference>
<dbReference type="InterPro" id="IPR007110">
    <property type="entry name" value="Ig-like_dom"/>
</dbReference>
<evidence type="ECO:0000256" key="1">
    <source>
        <dbReference type="SAM" id="SignalP"/>
    </source>
</evidence>